<keyword evidence="4" id="KW-0808">Transferase</keyword>
<evidence type="ECO:0000256" key="2">
    <source>
        <dbReference type="ARBA" id="ARBA00033753"/>
    </source>
</evidence>
<accession>A0A1X7KDY6</accession>
<dbReference type="Proteomes" id="UP000193355">
    <property type="component" value="Unassembled WGS sequence"/>
</dbReference>
<name>A0A1X7KDY6_9BACT</name>
<sequence length="132" mass="15084">MNKYDIEPIGFIKSPYMEREEIPRQGFHAPEVEAVAVIDEKWADAMMGLENIDRLMLLFLFHRSCDVHMTENKPWLGGERGVFATRSPHRPNHIGVSEVEVLSVQGREIRFKGPDMLDGTPLIDIKPAVSRK</sequence>
<dbReference type="InterPro" id="IPR023370">
    <property type="entry name" value="TrmO-like_N"/>
</dbReference>
<protein>
    <submittedName>
        <fullName evidence="4">tRNA-Thr(GGU) m(6)t(6)A37 methyltransferase TsaA</fullName>
    </submittedName>
</protein>
<keyword evidence="5" id="KW-1185">Reference proteome</keyword>
<reference evidence="5" key="1">
    <citation type="submission" date="2017-04" db="EMBL/GenBank/DDBJ databases">
        <authorList>
            <person name="Varghese N."/>
            <person name="Submissions S."/>
        </authorList>
    </citation>
    <scope>NUCLEOTIDE SEQUENCE [LARGE SCALE GENOMIC DNA]</scope>
    <source>
        <strain evidence="5">USBA 82</strain>
    </source>
</reference>
<dbReference type="GO" id="GO:0008168">
    <property type="term" value="F:methyltransferase activity"/>
    <property type="evidence" value="ECO:0007669"/>
    <property type="project" value="UniProtKB-KW"/>
</dbReference>
<gene>
    <name evidence="4" type="ORF">SAMN06275492_12612</name>
</gene>
<dbReference type="CDD" id="cd09281">
    <property type="entry name" value="UPF0066"/>
    <property type="match status" value="1"/>
</dbReference>
<dbReference type="OrthoDB" id="9804309at2"/>
<dbReference type="PANTHER" id="PTHR12818:SF0">
    <property type="entry name" value="TRNA (ADENINE(37)-N6)-METHYLTRANSFERASE"/>
    <property type="match status" value="1"/>
</dbReference>
<dbReference type="RefSeq" id="WP_085545110.1">
    <property type="nucleotide sequence ID" value="NZ_FXBB01000026.1"/>
</dbReference>
<dbReference type="AlphaFoldDB" id="A0A1X7KDY6"/>
<dbReference type="STRING" id="561720.SAMN06275492_12612"/>
<dbReference type="Pfam" id="PF01980">
    <property type="entry name" value="TrmO_N"/>
    <property type="match status" value="1"/>
</dbReference>
<dbReference type="InterPro" id="IPR036413">
    <property type="entry name" value="YaeB-like_sf"/>
</dbReference>
<dbReference type="InterPro" id="IPR040372">
    <property type="entry name" value="YaeB-like"/>
</dbReference>
<comment type="similarity">
    <text evidence="2">Belongs to the tRNA methyltransferase O family.</text>
</comment>
<keyword evidence="1" id="KW-0949">S-adenosyl-L-methionine</keyword>
<dbReference type="EMBL" id="FXBB01000026">
    <property type="protein sequence ID" value="SMG39390.1"/>
    <property type="molecule type" value="Genomic_DNA"/>
</dbReference>
<dbReference type="InterPro" id="IPR036414">
    <property type="entry name" value="YaeB_N_sf"/>
</dbReference>
<dbReference type="SUPFAM" id="SSF118196">
    <property type="entry name" value="YaeB-like"/>
    <property type="match status" value="1"/>
</dbReference>
<evidence type="ECO:0000259" key="3">
    <source>
        <dbReference type="PROSITE" id="PS51668"/>
    </source>
</evidence>
<proteinExistence type="inferred from homology"/>
<evidence type="ECO:0000256" key="1">
    <source>
        <dbReference type="ARBA" id="ARBA00022691"/>
    </source>
</evidence>
<dbReference type="PANTHER" id="PTHR12818">
    <property type="entry name" value="TRNA (ADENINE(37)-N6)-METHYLTRANSFERASE"/>
    <property type="match status" value="1"/>
</dbReference>
<organism evidence="4 5">
    <name type="scientific">Dethiosulfovibrio salsuginis</name>
    <dbReference type="NCBI Taxonomy" id="561720"/>
    <lineage>
        <taxon>Bacteria</taxon>
        <taxon>Thermotogati</taxon>
        <taxon>Synergistota</taxon>
        <taxon>Synergistia</taxon>
        <taxon>Synergistales</taxon>
        <taxon>Dethiosulfovibrionaceae</taxon>
        <taxon>Dethiosulfovibrio</taxon>
    </lineage>
</organism>
<dbReference type="PROSITE" id="PS51668">
    <property type="entry name" value="TSAA_2"/>
    <property type="match status" value="1"/>
</dbReference>
<dbReference type="PROSITE" id="PS01318">
    <property type="entry name" value="TSAA_1"/>
    <property type="match status" value="1"/>
</dbReference>
<evidence type="ECO:0000313" key="5">
    <source>
        <dbReference type="Proteomes" id="UP000193355"/>
    </source>
</evidence>
<evidence type="ECO:0000313" key="4">
    <source>
        <dbReference type="EMBL" id="SMG39390.1"/>
    </source>
</evidence>
<dbReference type="NCBIfam" id="TIGR00104">
    <property type="entry name" value="tRNA_TsaA"/>
    <property type="match status" value="1"/>
</dbReference>
<keyword evidence="4" id="KW-0489">Methyltransferase</keyword>
<dbReference type="Gene3D" id="2.40.30.70">
    <property type="entry name" value="YaeB-like"/>
    <property type="match status" value="1"/>
</dbReference>
<feature type="domain" description="TsaA-like" evidence="3">
    <location>
        <begin position="6"/>
        <end position="132"/>
    </location>
</feature>
<dbReference type="GO" id="GO:0032259">
    <property type="term" value="P:methylation"/>
    <property type="evidence" value="ECO:0007669"/>
    <property type="project" value="UniProtKB-KW"/>
</dbReference>
<dbReference type="InterPro" id="IPR023368">
    <property type="entry name" value="UPF0066_cons_site"/>
</dbReference>